<comment type="caution">
    <text evidence="2">The sequence shown here is derived from an EMBL/GenBank/DDBJ whole genome shotgun (WGS) entry which is preliminary data.</text>
</comment>
<dbReference type="InterPro" id="IPR023614">
    <property type="entry name" value="Porin_dom_sf"/>
</dbReference>
<dbReference type="Proteomes" id="UP000035057">
    <property type="component" value="Unassembled WGS sequence"/>
</dbReference>
<feature type="signal peptide" evidence="1">
    <location>
        <begin position="1"/>
        <end position="23"/>
    </location>
</feature>
<evidence type="ECO:0008006" key="4">
    <source>
        <dbReference type="Google" id="ProtNLM"/>
    </source>
</evidence>
<proteinExistence type="predicted"/>
<evidence type="ECO:0000313" key="2">
    <source>
        <dbReference type="EMBL" id="KEF33153.1"/>
    </source>
</evidence>
<evidence type="ECO:0000256" key="1">
    <source>
        <dbReference type="SAM" id="SignalP"/>
    </source>
</evidence>
<evidence type="ECO:0000313" key="3">
    <source>
        <dbReference type="Proteomes" id="UP000035057"/>
    </source>
</evidence>
<keyword evidence="3" id="KW-1185">Reference proteome</keyword>
<sequence>MQRTYRLLASAAIAVMGIPPAFAVDGGAYVEAGAEYDSNLNVDELETSSGESDQALLLGAGFDISGQPVDNLTLTGTYDITSRSYQDEDAFDQDIHLASVDVSYDVGAVTLGANHYYSYATLASDPLLQLNRSSVYLGILAQDDTYLMLSALSSRKDYEDDEARDAEVTGLGLDGFFFFNQQQTVLVLGIEGNEEDAKSDAYDYQMLAGRVRLKNRFDVSGHDNTIQLGWRYEYRDYDEPVSTVERPQFPFFGGGGVSSETRSDRISTADLSWSVGLTDVLTTEAKVEWTNYDSKLDSADYDKTVASLILRASF</sequence>
<protein>
    <recommendedName>
        <fullName evidence="4">DUF560 domain-containing protein</fullName>
    </recommendedName>
</protein>
<dbReference type="AlphaFoldDB" id="A0A072N865"/>
<name>A0A072N865_9GAMM</name>
<feature type="chain" id="PRO_5001680563" description="DUF560 domain-containing protein" evidence="1">
    <location>
        <begin position="24"/>
        <end position="314"/>
    </location>
</feature>
<reference evidence="2 3" key="1">
    <citation type="submission" date="2012-12" db="EMBL/GenBank/DDBJ databases">
        <title>Genome assembly of Marinobacter sp. AK21.</title>
        <authorList>
            <person name="Khatri I."/>
            <person name="Kumar R."/>
            <person name="Vaidya B."/>
            <person name="Subramanian S."/>
            <person name="Pinnaka A."/>
        </authorList>
    </citation>
    <scope>NUCLEOTIDE SEQUENCE [LARGE SCALE GENOMIC DNA]</scope>
    <source>
        <strain evidence="2 3">AK21</strain>
    </source>
</reference>
<dbReference type="Gene3D" id="2.40.160.10">
    <property type="entry name" value="Porin"/>
    <property type="match status" value="1"/>
</dbReference>
<dbReference type="EMBL" id="ANIE01000001">
    <property type="protein sequence ID" value="KEF33153.1"/>
    <property type="molecule type" value="Genomic_DNA"/>
</dbReference>
<dbReference type="OrthoDB" id="6380601at2"/>
<dbReference type="STRING" id="1137280.D777_00161"/>
<organism evidence="2 3">
    <name type="scientific">Marinobacter nitratireducens</name>
    <dbReference type="NCBI Taxonomy" id="1137280"/>
    <lineage>
        <taxon>Bacteria</taxon>
        <taxon>Pseudomonadati</taxon>
        <taxon>Pseudomonadota</taxon>
        <taxon>Gammaproteobacteria</taxon>
        <taxon>Pseudomonadales</taxon>
        <taxon>Marinobacteraceae</taxon>
        <taxon>Marinobacter</taxon>
    </lineage>
</organism>
<accession>A0A072N865</accession>
<dbReference type="PATRIC" id="fig|1137280.3.peg.157"/>
<dbReference type="SUPFAM" id="SSF56935">
    <property type="entry name" value="Porins"/>
    <property type="match status" value="1"/>
</dbReference>
<gene>
    <name evidence="2" type="ORF">D777_00161</name>
</gene>
<keyword evidence="1" id="KW-0732">Signal</keyword>
<dbReference type="RefSeq" id="WP_150112582.1">
    <property type="nucleotide sequence ID" value="NZ_ANIE01000001.1"/>
</dbReference>